<dbReference type="SUPFAM" id="SSF48403">
    <property type="entry name" value="Ankyrin repeat"/>
    <property type="match status" value="2"/>
</dbReference>
<evidence type="ECO:0000259" key="5">
    <source>
        <dbReference type="Pfam" id="PF06985"/>
    </source>
</evidence>
<evidence type="ECO:0000256" key="1">
    <source>
        <dbReference type="ARBA" id="ARBA00022737"/>
    </source>
</evidence>
<dbReference type="InterPro" id="IPR010730">
    <property type="entry name" value="HET"/>
</dbReference>
<feature type="repeat" description="ANK" evidence="3">
    <location>
        <begin position="457"/>
        <end position="489"/>
    </location>
</feature>
<keyword evidence="1" id="KW-0677">Repeat</keyword>
<protein>
    <recommendedName>
        <fullName evidence="5">Heterokaryon incompatibility domain-containing protein</fullName>
    </recommendedName>
</protein>
<proteinExistence type="predicted"/>
<dbReference type="InterPro" id="IPR036770">
    <property type="entry name" value="Ankyrin_rpt-contain_sf"/>
</dbReference>
<feature type="compositionally biased region" description="Basic and acidic residues" evidence="4">
    <location>
        <begin position="663"/>
        <end position="677"/>
    </location>
</feature>
<feature type="repeat" description="ANK" evidence="3">
    <location>
        <begin position="523"/>
        <end position="555"/>
    </location>
</feature>
<dbReference type="PROSITE" id="PS50088">
    <property type="entry name" value="ANK_REPEAT"/>
    <property type="match status" value="6"/>
</dbReference>
<sequence length="702" mass="78644">MRLLDTRSITLTEVPNGDIPRDAILSHVWGQEEALSDGFNYVWIDTCCIDKTSSAELSEAINSVYTWYEEAKVCYAYLVDVSSPEEITAIAIFLDQNWRELGNKEELRKVLSYHTGFPEELLCKNIGVDLSEYSVAQKMSWAASQTTTRVEDRAYSLLGIFGIYMPPIYGGGENAHGSLLARSPDAFKDSGHIVPYQPDDEACAGPYISSSGIHLEVRFLGMLFGTGVGMALLNCRYQSKEGESIAINVKDLDLMMERFQRITNSLLIKVGRNTQLQTQGSVRKICIRRPPSRGSNVRRRNEAAIEDKHYEYGSHLDGATSLMTASRNGLVRSVWYLLTFSNIESWLRRREGHKAIFEAIQGVNEMVVRILLFRSGIWPQEMEEDQESPTAFLLAAVRARHLPIVKLLLKRRFRPDPSLTQNANVTSALSLAAAYGLESIVKLLLQHGADENWLNDRFQTPLCFAAEKGYENIVRILIDRGAELDPSPDEGKPPLCYASEAGYQAIVRLLIRRGANVNSQDEQQRSPLLYATLGNHVHIAMKLIKYGANPHSSDNRGRSPLSHASERGHYCLAELLISNGAKIESGDCFNKTPLAYAATELEFETIRVLLKYGADIEAVDDETVMSLALDETHPDIVRAFSNHSAVQTKVENHTVREPFQGHVVDDGKDTEETRDAVRVVPRNRKKLKPKPKRAQHRPKAEA</sequence>
<name>A0AA35Q3A4_9HYPO</name>
<dbReference type="PANTHER" id="PTHR24198:SF165">
    <property type="entry name" value="ANKYRIN REPEAT-CONTAINING PROTEIN-RELATED"/>
    <property type="match status" value="1"/>
</dbReference>
<gene>
    <name evidence="6" type="ORF">CCHLO57077_00008401</name>
</gene>
<feature type="repeat" description="ANK" evidence="3">
    <location>
        <begin position="490"/>
        <end position="522"/>
    </location>
</feature>
<evidence type="ECO:0000256" key="3">
    <source>
        <dbReference type="PROSITE-ProRule" id="PRU00023"/>
    </source>
</evidence>
<evidence type="ECO:0000256" key="2">
    <source>
        <dbReference type="ARBA" id="ARBA00023043"/>
    </source>
</evidence>
<dbReference type="Pfam" id="PF06985">
    <property type="entry name" value="HET"/>
    <property type="match status" value="1"/>
</dbReference>
<dbReference type="Gene3D" id="1.25.40.20">
    <property type="entry name" value="Ankyrin repeat-containing domain"/>
    <property type="match status" value="1"/>
</dbReference>
<feature type="repeat" description="ANK" evidence="3">
    <location>
        <begin position="556"/>
        <end position="588"/>
    </location>
</feature>
<keyword evidence="2 3" id="KW-0040">ANK repeat</keyword>
<feature type="repeat" description="ANK" evidence="3">
    <location>
        <begin position="424"/>
        <end position="456"/>
    </location>
</feature>
<comment type="caution">
    <text evidence="6">The sequence shown here is derived from an EMBL/GenBank/DDBJ whole genome shotgun (WGS) entry which is preliminary data.</text>
</comment>
<reference evidence="6" key="1">
    <citation type="submission" date="2023-01" db="EMBL/GenBank/DDBJ databases">
        <authorList>
            <person name="Piombo E."/>
        </authorList>
    </citation>
    <scope>NUCLEOTIDE SEQUENCE</scope>
</reference>
<organism evidence="6 7">
    <name type="scientific">Clonostachys chloroleuca</name>
    <dbReference type="NCBI Taxonomy" id="1926264"/>
    <lineage>
        <taxon>Eukaryota</taxon>
        <taxon>Fungi</taxon>
        <taxon>Dikarya</taxon>
        <taxon>Ascomycota</taxon>
        <taxon>Pezizomycotina</taxon>
        <taxon>Sordariomycetes</taxon>
        <taxon>Hypocreomycetidae</taxon>
        <taxon>Hypocreales</taxon>
        <taxon>Bionectriaceae</taxon>
        <taxon>Clonostachys</taxon>
    </lineage>
</organism>
<dbReference type="Pfam" id="PF00023">
    <property type="entry name" value="Ank"/>
    <property type="match status" value="1"/>
</dbReference>
<feature type="domain" description="Heterokaryon incompatibility" evidence="5">
    <location>
        <begin position="37"/>
        <end position="90"/>
    </location>
</feature>
<dbReference type="InterPro" id="IPR002110">
    <property type="entry name" value="Ankyrin_rpt"/>
</dbReference>
<feature type="region of interest" description="Disordered" evidence="4">
    <location>
        <begin position="657"/>
        <end position="702"/>
    </location>
</feature>
<dbReference type="AlphaFoldDB" id="A0AA35Q3A4"/>
<evidence type="ECO:0000256" key="4">
    <source>
        <dbReference type="SAM" id="MobiDB-lite"/>
    </source>
</evidence>
<dbReference type="Pfam" id="PF12796">
    <property type="entry name" value="Ank_2"/>
    <property type="match status" value="2"/>
</dbReference>
<evidence type="ECO:0000313" key="7">
    <source>
        <dbReference type="Proteomes" id="UP001160390"/>
    </source>
</evidence>
<dbReference type="PANTHER" id="PTHR24198">
    <property type="entry name" value="ANKYRIN REPEAT AND PROTEIN KINASE DOMAIN-CONTAINING PROTEIN"/>
    <property type="match status" value="1"/>
</dbReference>
<keyword evidence="7" id="KW-1185">Reference proteome</keyword>
<evidence type="ECO:0000313" key="6">
    <source>
        <dbReference type="EMBL" id="CAI6088694.1"/>
    </source>
</evidence>
<dbReference type="EMBL" id="CABFNP030000868">
    <property type="protein sequence ID" value="CAI6088694.1"/>
    <property type="molecule type" value="Genomic_DNA"/>
</dbReference>
<dbReference type="PROSITE" id="PS50297">
    <property type="entry name" value="ANK_REP_REGION"/>
    <property type="match status" value="5"/>
</dbReference>
<feature type="compositionally biased region" description="Basic residues" evidence="4">
    <location>
        <begin position="681"/>
        <end position="702"/>
    </location>
</feature>
<feature type="repeat" description="ANK" evidence="3">
    <location>
        <begin position="589"/>
        <end position="621"/>
    </location>
</feature>
<accession>A0AA35Q3A4</accession>
<dbReference type="Proteomes" id="UP001160390">
    <property type="component" value="Unassembled WGS sequence"/>
</dbReference>
<dbReference type="SMART" id="SM00248">
    <property type="entry name" value="ANK"/>
    <property type="match status" value="10"/>
</dbReference>